<dbReference type="Proteomes" id="UP000279236">
    <property type="component" value="Unassembled WGS sequence"/>
</dbReference>
<proteinExistence type="predicted"/>
<accession>A0A427Y4Y5</accession>
<name>A0A427Y4Y5_9TREE</name>
<organism evidence="2 3">
    <name type="scientific">Apiotrichum porosum</name>
    <dbReference type="NCBI Taxonomy" id="105984"/>
    <lineage>
        <taxon>Eukaryota</taxon>
        <taxon>Fungi</taxon>
        <taxon>Dikarya</taxon>
        <taxon>Basidiomycota</taxon>
        <taxon>Agaricomycotina</taxon>
        <taxon>Tremellomycetes</taxon>
        <taxon>Trichosporonales</taxon>
        <taxon>Trichosporonaceae</taxon>
        <taxon>Apiotrichum</taxon>
    </lineage>
</organism>
<keyword evidence="3" id="KW-1185">Reference proteome</keyword>
<evidence type="ECO:0000256" key="1">
    <source>
        <dbReference type="SAM" id="Phobius"/>
    </source>
</evidence>
<evidence type="ECO:0000313" key="3">
    <source>
        <dbReference type="Proteomes" id="UP000279236"/>
    </source>
</evidence>
<sequence length="68" mass="7729">MAPPNFADVAAYDLLLFEDLPYYIIKVPVNEHMLDRTYHLLMAMLVLFGLVAFMALRPSSTFFENCAG</sequence>
<dbReference type="EMBL" id="RSCE01000002">
    <property type="protein sequence ID" value="RSH86144.1"/>
    <property type="molecule type" value="Genomic_DNA"/>
</dbReference>
<dbReference type="RefSeq" id="XP_028478929.1">
    <property type="nucleotide sequence ID" value="XM_028619957.1"/>
</dbReference>
<keyword evidence="1" id="KW-0812">Transmembrane</keyword>
<reference evidence="2 3" key="1">
    <citation type="submission" date="2018-11" db="EMBL/GenBank/DDBJ databases">
        <title>Genome sequence of Apiotrichum porosum DSM 27194.</title>
        <authorList>
            <person name="Aliyu H."/>
            <person name="Gorte O."/>
            <person name="Ochsenreither K."/>
        </authorList>
    </citation>
    <scope>NUCLEOTIDE SEQUENCE [LARGE SCALE GENOMIC DNA]</scope>
    <source>
        <strain evidence="2 3">DSM 27194</strain>
    </source>
</reference>
<gene>
    <name evidence="2" type="ORF">EHS24_004375</name>
</gene>
<feature type="transmembrane region" description="Helical" evidence="1">
    <location>
        <begin position="38"/>
        <end position="56"/>
    </location>
</feature>
<dbReference type="GeneID" id="39588918"/>
<keyword evidence="1" id="KW-1133">Transmembrane helix</keyword>
<comment type="caution">
    <text evidence="2">The sequence shown here is derived from an EMBL/GenBank/DDBJ whole genome shotgun (WGS) entry which is preliminary data.</text>
</comment>
<evidence type="ECO:0000313" key="2">
    <source>
        <dbReference type="EMBL" id="RSH86144.1"/>
    </source>
</evidence>
<dbReference type="AlphaFoldDB" id="A0A427Y4Y5"/>
<protein>
    <submittedName>
        <fullName evidence="2">Uncharacterized protein</fullName>
    </submittedName>
</protein>
<keyword evidence="1" id="KW-0472">Membrane</keyword>